<reference evidence="2" key="1">
    <citation type="journal article" date="2019" name="Int. J. Syst. Evol. Microbiol.">
        <title>The Global Catalogue of Microorganisms (GCM) 10K type strain sequencing project: providing services to taxonomists for standard genome sequencing and annotation.</title>
        <authorList>
            <consortium name="The Broad Institute Genomics Platform"/>
            <consortium name="The Broad Institute Genome Sequencing Center for Infectious Disease"/>
            <person name="Wu L."/>
            <person name="Ma J."/>
        </authorList>
    </citation>
    <scope>NUCLEOTIDE SEQUENCE [LARGE SCALE GENOMIC DNA]</scope>
    <source>
        <strain evidence="2">KCTC 33792</strain>
    </source>
</reference>
<dbReference type="EMBL" id="JBHUML010000005">
    <property type="protein sequence ID" value="MFD2706463.1"/>
    <property type="molecule type" value="Genomic_DNA"/>
</dbReference>
<keyword evidence="2" id="KW-1185">Reference proteome</keyword>
<dbReference type="RefSeq" id="WP_380713784.1">
    <property type="nucleotide sequence ID" value="NZ_JBHUML010000005.1"/>
</dbReference>
<proteinExistence type="predicted"/>
<name>A0ABW5T4M3_9BACI</name>
<dbReference type="InterPro" id="IPR019658">
    <property type="entry name" value="DUF2515"/>
</dbReference>
<dbReference type="Proteomes" id="UP001597520">
    <property type="component" value="Unassembled WGS sequence"/>
</dbReference>
<gene>
    <name evidence="1" type="ORF">ACFSUB_13430</name>
</gene>
<dbReference type="Pfam" id="PF10720">
    <property type="entry name" value="DUF2515"/>
    <property type="match status" value="1"/>
</dbReference>
<evidence type="ECO:0000313" key="2">
    <source>
        <dbReference type="Proteomes" id="UP001597520"/>
    </source>
</evidence>
<accession>A0ABW5T4M3</accession>
<evidence type="ECO:0000313" key="1">
    <source>
        <dbReference type="EMBL" id="MFD2706463.1"/>
    </source>
</evidence>
<comment type="caution">
    <text evidence="1">The sequence shown here is derived from an EMBL/GenBank/DDBJ whole genome shotgun (WGS) entry which is preliminary data.</text>
</comment>
<organism evidence="1 2">
    <name type="scientific">Salibacterium lacus</name>
    <dbReference type="NCBI Taxonomy" id="1898109"/>
    <lineage>
        <taxon>Bacteria</taxon>
        <taxon>Bacillati</taxon>
        <taxon>Bacillota</taxon>
        <taxon>Bacilli</taxon>
        <taxon>Bacillales</taxon>
        <taxon>Bacillaceae</taxon>
    </lineage>
</organism>
<sequence length="404" mass="47800">MGLHPVGRLVFPMKSKTGSMVRHFRAKRHRDMFRITPESRADIRRKLQQHERGGQAAGPEEKDIVERIKGQTREGARNNVTRTECYRRMYLRNEELHWALLAHMVSRSSGWCMTDLKGEWLPELLSEEKRNDLFDLYETANFLIFQDAYPQLLLYEEGKRRGRNLFHLLPSFHVSRFMQPFWDHFWIHRDPALLTTALIINEQHYIEKRVIQSDSFQQRVLQTFPFITQELLQMTQVVFPYREGSSIRLAGLTLEHFASLSERIEAGKRMYAVLFGIKEVQDGVNTWMKEVSHSGSRRDYWPGLFTTRGRTSYLKERMIAEKIREDAPRLYSPELGTVWQDREPPRVWRKDWFTSMDALRYVKTPRIPFSFDMTGEYCFGLNKLERLALLKETFTAAANQEGRI</sequence>
<protein>
    <submittedName>
        <fullName evidence="1">DUF2515 family protein</fullName>
    </submittedName>
</protein>